<reference evidence="3 4" key="1">
    <citation type="submission" date="2023-01" db="EMBL/GenBank/DDBJ databases">
        <title>Analysis of 21 Apiospora genomes using comparative genomics revels a genus with tremendous synthesis potential of carbohydrate active enzymes and secondary metabolites.</title>
        <authorList>
            <person name="Sorensen T."/>
        </authorList>
    </citation>
    <scope>NUCLEOTIDE SEQUENCE [LARGE SCALE GENOMIC DNA]</scope>
    <source>
        <strain evidence="3 4">CBS 135458</strain>
    </source>
</reference>
<sequence length="592" mass="65847">MEYSLSPGSTQKRGTIEDEGGPPARRRLLLEAPASSGLAFCDRCREIQWEGMAAIPPASKTGRKAAELLLLISYRKDWTASTCGPGVGGSSDVRGLRVIDCHTGVEPVEAPLKCQYVALSYVWWKPSSPTLQGENGSSTKAGAIMPRVIIDAIAVTKALGERYLWVDKVVAAAGDGDSYGLPGVGERQRCPQESLSVTEKFDIIRIFPHTSAELDDSTWARRGWTYQEGYLSPRRLIFTDHQVSFLCNGAHHAETIQKPKELSRAELIESKSSFVNIIPSATLRSSGRGRSGGSELGKQCDDLKREQLVNYTRRQLTNECDSLNAILGLFRALQPSGIRHLHGVPLRKVRKAECSWLEFPLAWHHEAEGSRRRRPFPSWSWSGWEGGIRMDESDICVPDGCEIGLVERDDHVVPLRDWFKHDLRNSDLSSANVSCLSRVTFLTIQIQCVRKTWTELNRNLSQMSRLAGMRFTDVVHAVLPIREGVMQMAYAYMDGDISLDDGLLGLVLRPSRSSRKNAILLLKDDGQQQQHYQRIGLVRVSGFAKTRPSAVGNSDPQTVYVDGNGPPLDEVEQVEELPLWLEKAVERTITIS</sequence>
<dbReference type="EMBL" id="JAQQWL010000006">
    <property type="protein sequence ID" value="KAK8069926.1"/>
    <property type="molecule type" value="Genomic_DNA"/>
</dbReference>
<feature type="compositionally biased region" description="Polar residues" evidence="1">
    <location>
        <begin position="1"/>
        <end position="13"/>
    </location>
</feature>
<keyword evidence="4" id="KW-1185">Reference proteome</keyword>
<dbReference type="Proteomes" id="UP001480595">
    <property type="component" value="Unassembled WGS sequence"/>
</dbReference>
<organism evidence="3 4">
    <name type="scientific">Apiospora phragmitis</name>
    <dbReference type="NCBI Taxonomy" id="2905665"/>
    <lineage>
        <taxon>Eukaryota</taxon>
        <taxon>Fungi</taxon>
        <taxon>Dikarya</taxon>
        <taxon>Ascomycota</taxon>
        <taxon>Pezizomycotina</taxon>
        <taxon>Sordariomycetes</taxon>
        <taxon>Xylariomycetidae</taxon>
        <taxon>Amphisphaeriales</taxon>
        <taxon>Apiosporaceae</taxon>
        <taxon>Apiospora</taxon>
    </lineage>
</organism>
<evidence type="ECO:0000256" key="1">
    <source>
        <dbReference type="SAM" id="MobiDB-lite"/>
    </source>
</evidence>
<evidence type="ECO:0000259" key="2">
    <source>
        <dbReference type="Pfam" id="PF06985"/>
    </source>
</evidence>
<name>A0ABR1VFB9_9PEZI</name>
<comment type="caution">
    <text evidence="3">The sequence shown here is derived from an EMBL/GenBank/DDBJ whole genome shotgun (WGS) entry which is preliminary data.</text>
</comment>
<accession>A0ABR1VFB9</accession>
<dbReference type="GeneID" id="92091014"/>
<proteinExistence type="predicted"/>
<evidence type="ECO:0000313" key="3">
    <source>
        <dbReference type="EMBL" id="KAK8069926.1"/>
    </source>
</evidence>
<dbReference type="PANTHER" id="PTHR33112">
    <property type="entry name" value="DOMAIN PROTEIN, PUTATIVE-RELATED"/>
    <property type="match status" value="1"/>
</dbReference>
<protein>
    <submittedName>
        <fullName evidence="3">Tol protein</fullName>
    </submittedName>
</protein>
<feature type="region of interest" description="Disordered" evidence="1">
    <location>
        <begin position="1"/>
        <end position="23"/>
    </location>
</feature>
<dbReference type="RefSeq" id="XP_066717220.1">
    <property type="nucleotide sequence ID" value="XM_066857951.1"/>
</dbReference>
<feature type="domain" description="Heterokaryon incompatibility" evidence="2">
    <location>
        <begin position="116"/>
        <end position="169"/>
    </location>
</feature>
<gene>
    <name evidence="3" type="ORF">PG994_006542</name>
</gene>
<evidence type="ECO:0000313" key="4">
    <source>
        <dbReference type="Proteomes" id="UP001480595"/>
    </source>
</evidence>
<dbReference type="PANTHER" id="PTHR33112:SF1">
    <property type="entry name" value="HETEROKARYON INCOMPATIBILITY DOMAIN-CONTAINING PROTEIN"/>
    <property type="match status" value="1"/>
</dbReference>
<dbReference type="Pfam" id="PF06985">
    <property type="entry name" value="HET"/>
    <property type="match status" value="1"/>
</dbReference>
<dbReference type="InterPro" id="IPR010730">
    <property type="entry name" value="HET"/>
</dbReference>